<accession>A0AAD1X2Z2</accession>
<dbReference type="Proteomes" id="UP001295684">
    <property type="component" value="Unassembled WGS sequence"/>
</dbReference>
<dbReference type="InterPro" id="IPR017900">
    <property type="entry name" value="4Fe4S_Fe_S_CS"/>
</dbReference>
<dbReference type="Gene3D" id="3.40.50.300">
    <property type="entry name" value="P-loop containing nucleotide triphosphate hydrolases"/>
    <property type="match status" value="2"/>
</dbReference>
<dbReference type="EMBL" id="CAMPGE010000218">
    <property type="protein sequence ID" value="CAI2358949.1"/>
    <property type="molecule type" value="Genomic_DNA"/>
</dbReference>
<feature type="domain" description="ABC transporter" evidence="4">
    <location>
        <begin position="357"/>
        <end position="583"/>
    </location>
</feature>
<dbReference type="SUPFAM" id="SSF52540">
    <property type="entry name" value="P-loop containing nucleoside triphosphate hydrolases"/>
    <property type="match status" value="2"/>
</dbReference>
<dbReference type="GO" id="GO:0016887">
    <property type="term" value="F:ATP hydrolysis activity"/>
    <property type="evidence" value="ECO:0007669"/>
    <property type="project" value="InterPro"/>
</dbReference>
<dbReference type="Pfam" id="PF00037">
    <property type="entry name" value="Fer4"/>
    <property type="match status" value="1"/>
</dbReference>
<keyword evidence="1" id="KW-0547">Nucleotide-binding</keyword>
<evidence type="ECO:0000256" key="1">
    <source>
        <dbReference type="ARBA" id="ARBA00022741"/>
    </source>
</evidence>
<dbReference type="InterPro" id="IPR017896">
    <property type="entry name" value="4Fe4S_Fe-S-bd"/>
</dbReference>
<dbReference type="PANTHER" id="PTHR19248">
    <property type="entry name" value="ATP-BINDING TRANSPORT PROTEIN-RELATED"/>
    <property type="match status" value="1"/>
</dbReference>
<feature type="domain" description="4Fe-4S ferredoxin-type" evidence="5">
    <location>
        <begin position="19"/>
        <end position="44"/>
    </location>
</feature>
<dbReference type="InterPro" id="IPR017871">
    <property type="entry name" value="ABC_transporter-like_CS"/>
</dbReference>
<feature type="compositionally biased region" description="Acidic residues" evidence="3">
    <location>
        <begin position="675"/>
        <end position="692"/>
    </location>
</feature>
<dbReference type="FunFam" id="3.40.50.300:FF:000144">
    <property type="entry name" value="ATP-binding cassette sub-family E member 1"/>
    <property type="match status" value="1"/>
</dbReference>
<dbReference type="Pfam" id="PF00005">
    <property type="entry name" value="ABC_tran"/>
    <property type="match status" value="2"/>
</dbReference>
<dbReference type="PROSITE" id="PS51379">
    <property type="entry name" value="4FE4S_FER_2"/>
    <property type="match status" value="2"/>
</dbReference>
<dbReference type="InterPro" id="IPR013283">
    <property type="entry name" value="RLI1"/>
</dbReference>
<dbReference type="GO" id="GO:0005524">
    <property type="term" value="F:ATP binding"/>
    <property type="evidence" value="ECO:0007669"/>
    <property type="project" value="UniProtKB-KW"/>
</dbReference>
<sequence length="692" mass="77970">MEKKDKTGKRGKGDEEKARIAIVNEDRCKPKKCGLECKRHCPVNKTGKVCIEVEKKSKISYISEVLCIGCAICVKKCPYDAIHIINLPKNLRNEQTHRYGPNSFKLHRLPIPRSGEVLGLVGTNGIGKSTALKILSGNLKPNLGSFEDPPDWKAILKYFRGSELQSFFTKLLEDNLRAVTKVQYVDDVAKQKKAQGIVKKKLKAADKRKVMDEAIEYLDLGNVLEREVKNLSGGELQRFIIAMVYVQRADIYMFDEPSSYLDVKQRLKAAQAIRNLVQHDNYIICVEHDLSILDYLSDFICCLYGMPGAYGVVTMPSGVKEGINIFLAGFIPSENMRFRTTELTFKVSQDKRDDEEEKKEGIVKRANYQYPGMTKTLGPFKLTVNPGSFSNSEILVMLGENGTGKSTLIHILAGILKPDDEDTEMPKLSISIKPQKIAPKFTESVRSLLDIKLGTKWNSPLFKTEVLKPLDVESLLDNNVQTLSGGELQRVAITLALGKPCDIYLIDEPSAYLDSEQRIIAAKVLKRWIMNTKRSAFIVEHDFIMASYLADKVIVFDGTPAKETSCTTPEGLVSGMNRFLEMLEITFRRDPTNFRPRINKMNSQKDQEQKASGCYFLVDEAQIEKIGKERAAKKAKAKAEKEARKLAKKRPRKKDGQNDSDDEDQEPEEDHKEEANEEDDGQEDSDDSEGFV</sequence>
<dbReference type="GO" id="GO:0060255">
    <property type="term" value="P:regulation of macromolecule metabolic process"/>
    <property type="evidence" value="ECO:0007669"/>
    <property type="project" value="UniProtKB-ARBA"/>
</dbReference>
<proteinExistence type="predicted"/>
<dbReference type="PROSITE" id="PS00211">
    <property type="entry name" value="ABC_TRANSPORTER_1"/>
    <property type="match status" value="1"/>
</dbReference>
<evidence type="ECO:0000313" key="6">
    <source>
        <dbReference type="EMBL" id="CAI2358949.1"/>
    </source>
</evidence>
<dbReference type="PROSITE" id="PS00198">
    <property type="entry name" value="4FE4S_FER_1"/>
    <property type="match status" value="1"/>
</dbReference>
<keyword evidence="2" id="KW-0067">ATP-binding</keyword>
<feature type="compositionally biased region" description="Acidic residues" evidence="3">
    <location>
        <begin position="658"/>
        <end position="668"/>
    </location>
</feature>
<dbReference type="GO" id="GO:0006412">
    <property type="term" value="P:translation"/>
    <property type="evidence" value="ECO:0007669"/>
    <property type="project" value="UniProtKB-ARBA"/>
</dbReference>
<organism evidence="6 7">
    <name type="scientific">Euplotes crassus</name>
    <dbReference type="NCBI Taxonomy" id="5936"/>
    <lineage>
        <taxon>Eukaryota</taxon>
        <taxon>Sar</taxon>
        <taxon>Alveolata</taxon>
        <taxon>Ciliophora</taxon>
        <taxon>Intramacronucleata</taxon>
        <taxon>Spirotrichea</taxon>
        <taxon>Hypotrichia</taxon>
        <taxon>Euplotida</taxon>
        <taxon>Euplotidae</taxon>
        <taxon>Moneuplotes</taxon>
    </lineage>
</organism>
<evidence type="ECO:0000256" key="2">
    <source>
        <dbReference type="ARBA" id="ARBA00022840"/>
    </source>
</evidence>
<name>A0AAD1X2Z2_EUPCR</name>
<feature type="region of interest" description="Disordered" evidence="3">
    <location>
        <begin position="629"/>
        <end position="692"/>
    </location>
</feature>
<feature type="domain" description="ABC transporter" evidence="4">
    <location>
        <begin position="82"/>
        <end position="329"/>
    </location>
</feature>
<dbReference type="PROSITE" id="PS50893">
    <property type="entry name" value="ABC_TRANSPORTER_2"/>
    <property type="match status" value="2"/>
</dbReference>
<feature type="domain" description="4Fe-4S ferredoxin-type" evidence="5">
    <location>
        <begin position="58"/>
        <end position="87"/>
    </location>
</feature>
<dbReference type="AlphaFoldDB" id="A0AAD1X2Z2"/>
<evidence type="ECO:0000259" key="4">
    <source>
        <dbReference type="PROSITE" id="PS50893"/>
    </source>
</evidence>
<gene>
    <name evidence="6" type="ORF">ECRASSUSDP1_LOCUS233</name>
</gene>
<feature type="compositionally biased region" description="Basic and acidic residues" evidence="3">
    <location>
        <begin position="629"/>
        <end position="645"/>
    </location>
</feature>
<evidence type="ECO:0000313" key="7">
    <source>
        <dbReference type="Proteomes" id="UP001295684"/>
    </source>
</evidence>
<dbReference type="SUPFAM" id="SSF54862">
    <property type="entry name" value="4Fe-4S ferredoxins"/>
    <property type="match status" value="1"/>
</dbReference>
<keyword evidence="7" id="KW-1185">Reference proteome</keyword>
<dbReference type="InterPro" id="IPR003439">
    <property type="entry name" value="ABC_transporter-like_ATP-bd"/>
</dbReference>
<dbReference type="GO" id="GO:0005737">
    <property type="term" value="C:cytoplasm"/>
    <property type="evidence" value="ECO:0007669"/>
    <property type="project" value="UniProtKB-ARBA"/>
</dbReference>
<dbReference type="InterPro" id="IPR027417">
    <property type="entry name" value="P-loop_NTPase"/>
</dbReference>
<comment type="caution">
    <text evidence="6">The sequence shown here is derived from an EMBL/GenBank/DDBJ whole genome shotgun (WGS) entry which is preliminary data.</text>
</comment>
<dbReference type="InterPro" id="IPR007209">
    <property type="entry name" value="RNaseL-inhib-like_metal-bd_dom"/>
</dbReference>
<evidence type="ECO:0000259" key="5">
    <source>
        <dbReference type="PROSITE" id="PS51379"/>
    </source>
</evidence>
<dbReference type="Pfam" id="PF04068">
    <property type="entry name" value="Fer4_RLI"/>
    <property type="match status" value="1"/>
</dbReference>
<dbReference type="InterPro" id="IPR003593">
    <property type="entry name" value="AAA+_ATPase"/>
</dbReference>
<dbReference type="SMART" id="SM00382">
    <property type="entry name" value="AAA"/>
    <property type="match status" value="2"/>
</dbReference>
<dbReference type="NCBIfam" id="NF009945">
    <property type="entry name" value="PRK13409.1"/>
    <property type="match status" value="1"/>
</dbReference>
<reference evidence="6" key="1">
    <citation type="submission" date="2023-07" db="EMBL/GenBank/DDBJ databases">
        <authorList>
            <consortium name="AG Swart"/>
            <person name="Singh M."/>
            <person name="Singh A."/>
            <person name="Seah K."/>
            <person name="Emmerich C."/>
        </authorList>
    </citation>
    <scope>NUCLEOTIDE SEQUENCE</scope>
    <source>
        <strain evidence="6">DP1</strain>
    </source>
</reference>
<protein>
    <submittedName>
        <fullName evidence="6">Uncharacterized protein</fullName>
    </submittedName>
</protein>
<evidence type="ECO:0000256" key="3">
    <source>
        <dbReference type="SAM" id="MobiDB-lite"/>
    </source>
</evidence>
<dbReference type="FunFam" id="3.40.50.300:FF:000152">
    <property type="entry name" value="ATP-binding cassette, sub-family E, member 1"/>
    <property type="match status" value="1"/>
</dbReference>
<dbReference type="PRINTS" id="PR01868">
    <property type="entry name" value="ABCEFAMILY"/>
</dbReference>